<feature type="region of interest" description="Disordered" evidence="1">
    <location>
        <begin position="57"/>
        <end position="76"/>
    </location>
</feature>
<dbReference type="OrthoDB" id="2168134at2"/>
<organism evidence="2 3">
    <name type="scientific">Trichococcus pasteurii</name>
    <dbReference type="NCBI Taxonomy" id="43064"/>
    <lineage>
        <taxon>Bacteria</taxon>
        <taxon>Bacillati</taxon>
        <taxon>Bacillota</taxon>
        <taxon>Bacilli</taxon>
        <taxon>Lactobacillales</taxon>
        <taxon>Carnobacteriaceae</taxon>
        <taxon>Trichococcus</taxon>
    </lineage>
</organism>
<evidence type="ECO:0000256" key="1">
    <source>
        <dbReference type="SAM" id="MobiDB-lite"/>
    </source>
</evidence>
<name>A0A1W1IHJ2_9LACT</name>
<proteinExistence type="predicted"/>
<dbReference type="RefSeq" id="WP_086943216.1">
    <property type="nucleotide sequence ID" value="NZ_FONM01000005.1"/>
</dbReference>
<evidence type="ECO:0000313" key="3">
    <source>
        <dbReference type="Proteomes" id="UP000195985"/>
    </source>
</evidence>
<reference evidence="3" key="1">
    <citation type="submission" date="2016-04" db="EMBL/GenBank/DDBJ databases">
        <authorList>
            <person name="Strepis N."/>
        </authorList>
    </citation>
    <scope>NUCLEOTIDE SEQUENCE [LARGE SCALE GENOMIC DNA]</scope>
</reference>
<sequence>MTKKGLAFYLVSLFVILMIWSFQIPYSQALSREVAQGIRDSREQQLLVSDPESNKVYATPVSTSGGVISPRASRRD</sequence>
<keyword evidence="3" id="KW-1185">Reference proteome</keyword>
<dbReference type="EMBL" id="FWEY01000006">
    <property type="protein sequence ID" value="SLM52464.1"/>
    <property type="molecule type" value="Genomic_DNA"/>
</dbReference>
<evidence type="ECO:0000313" key="2">
    <source>
        <dbReference type="EMBL" id="SLM52464.1"/>
    </source>
</evidence>
<dbReference type="Proteomes" id="UP000195985">
    <property type="component" value="Unassembled WGS sequence"/>
</dbReference>
<dbReference type="AlphaFoldDB" id="A0A1W1IHJ2"/>
<gene>
    <name evidence="2" type="ORF">TPAS_2158</name>
</gene>
<protein>
    <submittedName>
        <fullName evidence="2">Uncharacterized protein</fullName>
    </submittedName>
</protein>
<accession>A0A1W1IHJ2</accession>